<feature type="region of interest" description="Disordered" evidence="1">
    <location>
        <begin position="1"/>
        <end position="192"/>
    </location>
</feature>
<dbReference type="InterPro" id="IPR028015">
    <property type="entry name" value="CCDC84-like"/>
</dbReference>
<dbReference type="Proteomes" id="UP001497482">
    <property type="component" value="Chromosome 9"/>
</dbReference>
<dbReference type="AlphaFoldDB" id="A0AAV2MP43"/>
<dbReference type="Pfam" id="PF14968">
    <property type="entry name" value="CCDC84"/>
    <property type="match status" value="1"/>
</dbReference>
<protein>
    <recommendedName>
        <fullName evidence="4">Coiled-coil domain containing 84</fullName>
    </recommendedName>
</protein>
<evidence type="ECO:0000313" key="3">
    <source>
        <dbReference type="Proteomes" id="UP001497482"/>
    </source>
</evidence>
<dbReference type="PANTHER" id="PTHR31198">
    <property type="entry name" value="COILED-COIL DOMAIN-CONTAINING PROTEIN 84"/>
    <property type="match status" value="1"/>
</dbReference>
<feature type="compositionally biased region" description="Polar residues" evidence="1">
    <location>
        <begin position="8"/>
        <end position="20"/>
    </location>
</feature>
<name>A0AAV2MP43_KNICA</name>
<accession>A0AAV2MP43</accession>
<gene>
    <name evidence="2" type="ORF">KC01_LOCUS40852</name>
</gene>
<reference evidence="2 3" key="1">
    <citation type="submission" date="2024-04" db="EMBL/GenBank/DDBJ databases">
        <authorList>
            <person name="Waldvogel A.-M."/>
            <person name="Schoenle A."/>
        </authorList>
    </citation>
    <scope>NUCLEOTIDE SEQUENCE [LARGE SCALE GENOMIC DNA]</scope>
</reference>
<dbReference type="PANTHER" id="PTHR31198:SF1">
    <property type="entry name" value="CENTROSOMAL AT-AC SPLICING FACTOR"/>
    <property type="match status" value="1"/>
</dbReference>
<keyword evidence="3" id="KW-1185">Reference proteome</keyword>
<evidence type="ECO:0000313" key="2">
    <source>
        <dbReference type="EMBL" id="CAL1614821.1"/>
    </source>
</evidence>
<dbReference type="EMBL" id="OZ035831">
    <property type="protein sequence ID" value="CAL1614821.1"/>
    <property type="molecule type" value="Genomic_DNA"/>
</dbReference>
<proteinExistence type="predicted"/>
<organism evidence="2 3">
    <name type="scientific">Knipowitschia caucasica</name>
    <name type="common">Caucasian dwarf goby</name>
    <name type="synonym">Pomatoschistus caucasicus</name>
    <dbReference type="NCBI Taxonomy" id="637954"/>
    <lineage>
        <taxon>Eukaryota</taxon>
        <taxon>Metazoa</taxon>
        <taxon>Chordata</taxon>
        <taxon>Craniata</taxon>
        <taxon>Vertebrata</taxon>
        <taxon>Euteleostomi</taxon>
        <taxon>Actinopterygii</taxon>
        <taxon>Neopterygii</taxon>
        <taxon>Teleostei</taxon>
        <taxon>Neoteleostei</taxon>
        <taxon>Acanthomorphata</taxon>
        <taxon>Gobiaria</taxon>
        <taxon>Gobiiformes</taxon>
        <taxon>Gobioidei</taxon>
        <taxon>Gobiidae</taxon>
        <taxon>Gobiinae</taxon>
        <taxon>Knipowitschia</taxon>
    </lineage>
</organism>
<sequence length="192" mass="21366">MKHCWPFLNQQQHSSESQNPEEPVRPAGDRSSGGVSEESRPQTSSRSLEPPPDVPYSAAGLTYIGNQNSDAGNVHTGALPPWLQQDEDPLEGGSGSASAPQQEQGPSLQGFLKHKEQEKLKKLPPNRVGANFDHGSHTDANWLPSFGRVWETGRRWQSRGQFRREEEQKKRRSRRRDRRGGGGAEEQDGGQH</sequence>
<evidence type="ECO:0000256" key="1">
    <source>
        <dbReference type="SAM" id="MobiDB-lite"/>
    </source>
</evidence>
<feature type="compositionally biased region" description="Polar residues" evidence="1">
    <location>
        <begin position="96"/>
        <end position="107"/>
    </location>
</feature>
<evidence type="ECO:0008006" key="4">
    <source>
        <dbReference type="Google" id="ProtNLM"/>
    </source>
</evidence>